<dbReference type="Proteomes" id="UP001595528">
    <property type="component" value="Unassembled WGS sequence"/>
</dbReference>
<dbReference type="InterPro" id="IPR022998">
    <property type="entry name" value="ThiamineP_synth_TenI"/>
</dbReference>
<dbReference type="EMBL" id="JBHRTR010000037">
    <property type="protein sequence ID" value="MFC3230297.1"/>
    <property type="molecule type" value="Genomic_DNA"/>
</dbReference>
<evidence type="ECO:0000313" key="3">
    <source>
        <dbReference type="Proteomes" id="UP001595528"/>
    </source>
</evidence>
<dbReference type="Pfam" id="PF02581">
    <property type="entry name" value="TMP-TENI"/>
    <property type="match status" value="1"/>
</dbReference>
<reference evidence="3" key="1">
    <citation type="journal article" date="2019" name="Int. J. Syst. Evol. Microbiol.">
        <title>The Global Catalogue of Microorganisms (GCM) 10K type strain sequencing project: providing services to taxonomists for standard genome sequencing and annotation.</title>
        <authorList>
            <consortium name="The Broad Institute Genomics Platform"/>
            <consortium name="The Broad Institute Genome Sequencing Center for Infectious Disease"/>
            <person name="Wu L."/>
            <person name="Ma J."/>
        </authorList>
    </citation>
    <scope>NUCLEOTIDE SEQUENCE [LARGE SCALE GENOMIC DNA]</scope>
    <source>
        <strain evidence="3">KCTC 42964</strain>
    </source>
</reference>
<sequence length="198" mass="19606">MPRPDEGPVPAQLILHLPAAVIADLGGGLPALLQRLAPSCLIAGSVDGRLDRALAAAAHADGVPVLLELAEDAPHRVGADGVYLTDPALAAVEVAGWREALGPDGMVVAFCGASRHAAMEAAEAGADAVAFGGTDLAGLIGWWAPLMEVPCIAAGVARPEEVAALAAAGADFILPDAALWDGGAAAVEAIAAALAEHS</sequence>
<dbReference type="Gene3D" id="3.20.20.70">
    <property type="entry name" value="Aldolase class I"/>
    <property type="match status" value="1"/>
</dbReference>
<feature type="domain" description="Thiamine phosphate synthase/TenI" evidence="1">
    <location>
        <begin position="52"/>
        <end position="173"/>
    </location>
</feature>
<comment type="caution">
    <text evidence="2">The sequence shown here is derived from an EMBL/GenBank/DDBJ whole genome shotgun (WGS) entry which is preliminary data.</text>
</comment>
<dbReference type="InterPro" id="IPR013785">
    <property type="entry name" value="Aldolase_TIM"/>
</dbReference>
<name>A0ABV7L7P7_9PROT</name>
<keyword evidence="3" id="KW-1185">Reference proteome</keyword>
<gene>
    <name evidence="2" type="ORF">ACFOGJ_23805</name>
</gene>
<evidence type="ECO:0000313" key="2">
    <source>
        <dbReference type="EMBL" id="MFC3230297.1"/>
    </source>
</evidence>
<dbReference type="SUPFAM" id="SSF51391">
    <property type="entry name" value="Thiamin phosphate synthase"/>
    <property type="match status" value="1"/>
</dbReference>
<protein>
    <submittedName>
        <fullName evidence="2">Thiamine phosphate synthase</fullName>
    </submittedName>
</protein>
<organism evidence="2 3">
    <name type="scientific">Marinibaculum pumilum</name>
    <dbReference type="NCBI Taxonomy" id="1766165"/>
    <lineage>
        <taxon>Bacteria</taxon>
        <taxon>Pseudomonadati</taxon>
        <taxon>Pseudomonadota</taxon>
        <taxon>Alphaproteobacteria</taxon>
        <taxon>Rhodospirillales</taxon>
        <taxon>Rhodospirillaceae</taxon>
        <taxon>Marinibaculum</taxon>
    </lineage>
</organism>
<proteinExistence type="predicted"/>
<dbReference type="InterPro" id="IPR036206">
    <property type="entry name" value="ThiamineP_synth_sf"/>
</dbReference>
<evidence type="ECO:0000259" key="1">
    <source>
        <dbReference type="Pfam" id="PF02581"/>
    </source>
</evidence>
<accession>A0ABV7L7P7</accession>
<dbReference type="RefSeq" id="WP_379905337.1">
    <property type="nucleotide sequence ID" value="NZ_JBHRTR010000037.1"/>
</dbReference>